<dbReference type="InterPro" id="IPR058781">
    <property type="entry name" value="HH_AprE-like"/>
</dbReference>
<feature type="domain" description="AprE-like long alpha-helical hairpin" evidence="10">
    <location>
        <begin position="94"/>
        <end position="278"/>
    </location>
</feature>
<evidence type="ECO:0000259" key="11">
    <source>
        <dbReference type="Pfam" id="PF26002"/>
    </source>
</evidence>
<evidence type="ECO:0000313" key="13">
    <source>
        <dbReference type="Proteomes" id="UP000617355"/>
    </source>
</evidence>
<dbReference type="EMBL" id="BMGI01000003">
    <property type="protein sequence ID" value="GGD37285.1"/>
    <property type="molecule type" value="Genomic_DNA"/>
</dbReference>
<keyword evidence="13" id="KW-1185">Reference proteome</keyword>
<evidence type="ECO:0000256" key="4">
    <source>
        <dbReference type="ARBA" id="ARBA00022475"/>
    </source>
</evidence>
<keyword evidence="8" id="KW-0472">Membrane</keyword>
<evidence type="ECO:0000259" key="10">
    <source>
        <dbReference type="Pfam" id="PF25994"/>
    </source>
</evidence>
<dbReference type="Pfam" id="PF25994">
    <property type="entry name" value="HH_AprE"/>
    <property type="match status" value="1"/>
</dbReference>
<evidence type="ECO:0000256" key="9">
    <source>
        <dbReference type="RuleBase" id="RU365093"/>
    </source>
</evidence>
<dbReference type="NCBIfam" id="TIGR01843">
    <property type="entry name" value="type_I_hlyD"/>
    <property type="match status" value="1"/>
</dbReference>
<dbReference type="SUPFAM" id="SSF51261">
    <property type="entry name" value="Duplicated hybrid motif"/>
    <property type="match status" value="1"/>
</dbReference>
<evidence type="ECO:0000256" key="1">
    <source>
        <dbReference type="ARBA" id="ARBA00004377"/>
    </source>
</evidence>
<dbReference type="InterPro" id="IPR050739">
    <property type="entry name" value="MFP"/>
</dbReference>
<evidence type="ECO:0000256" key="8">
    <source>
        <dbReference type="ARBA" id="ARBA00023136"/>
    </source>
</evidence>
<evidence type="ECO:0000256" key="3">
    <source>
        <dbReference type="ARBA" id="ARBA00022448"/>
    </source>
</evidence>
<evidence type="ECO:0000256" key="7">
    <source>
        <dbReference type="ARBA" id="ARBA00022989"/>
    </source>
</evidence>
<comment type="subcellular location">
    <subcellularLocation>
        <location evidence="1 9">Cell inner membrane</location>
        <topology evidence="1 9">Single-pass membrane protein</topology>
    </subcellularLocation>
</comment>
<dbReference type="PANTHER" id="PTHR30386:SF17">
    <property type="entry name" value="ALKALINE PROTEASE SECRETION PROTEIN APRE"/>
    <property type="match status" value="1"/>
</dbReference>
<feature type="domain" description="AprE-like beta-barrel" evidence="11">
    <location>
        <begin position="325"/>
        <end position="414"/>
    </location>
</feature>
<dbReference type="Pfam" id="PF26002">
    <property type="entry name" value="Beta-barrel_AprE"/>
    <property type="match status" value="1"/>
</dbReference>
<sequence>MAEQDSTRTWSARGALVLGLLASLLLVGGAGGWAITARIAGAVVATGTLQTEQNRQVIQHAEGGAVSEILVREGDFVKAGQVIARLDPSTLTRELAIIDNRIFELSARRGRLEAERDGLTDLTYRDGILNEARHRPTSSEMLQSNLRLFAQRREAEAASIARLGKRKTQITSQIAGLEHQLAASRTQAALIAEEIEIQTALKEKGLATTAPGLALQREAARLDGLQGELRAEIARNAERIGELEIEMLTLRATRREDAIARLTAQEGDELELAERRREILDRLDRLDLRAPLSGVVHGLEVFGPGAVIRAAQPILHIVPEDAPRVIAAHIEPVHVDEVFPGQEVSLHFPTLDLQHLPAIRGEVLSVSPDAFSDERSGRRFYLVRIGVRDDEVANLPRGTALIPGIPVDAYIQTGARSPWAYLVKPLADYFRKAMREG</sequence>
<dbReference type="InterPro" id="IPR010129">
    <property type="entry name" value="T1SS_HlyD"/>
</dbReference>
<reference evidence="13" key="1">
    <citation type="journal article" date="2019" name="Int. J. Syst. Evol. Microbiol.">
        <title>The Global Catalogue of Microorganisms (GCM) 10K type strain sequencing project: providing services to taxonomists for standard genome sequencing and annotation.</title>
        <authorList>
            <consortium name="The Broad Institute Genomics Platform"/>
            <consortium name="The Broad Institute Genome Sequencing Center for Infectious Disease"/>
            <person name="Wu L."/>
            <person name="Ma J."/>
        </authorList>
    </citation>
    <scope>NUCLEOTIDE SEQUENCE [LARGE SCALE GENOMIC DNA]</scope>
    <source>
        <strain evidence="13">CGMCC 1.12922</strain>
    </source>
</reference>
<evidence type="ECO:0000256" key="2">
    <source>
        <dbReference type="ARBA" id="ARBA00009477"/>
    </source>
</evidence>
<comment type="caution">
    <text evidence="12">The sequence shown here is derived from an EMBL/GenBank/DDBJ whole genome shotgun (WGS) entry which is preliminary data.</text>
</comment>
<dbReference type="RefSeq" id="WP_188527638.1">
    <property type="nucleotide sequence ID" value="NZ_BMGI01000003.1"/>
</dbReference>
<dbReference type="PRINTS" id="PR01490">
    <property type="entry name" value="RTXTOXIND"/>
</dbReference>
<evidence type="ECO:0000256" key="5">
    <source>
        <dbReference type="ARBA" id="ARBA00022519"/>
    </source>
</evidence>
<dbReference type="CDD" id="cd12797">
    <property type="entry name" value="M23_peptidase"/>
    <property type="match status" value="1"/>
</dbReference>
<keyword evidence="3 9" id="KW-0813">Transport</keyword>
<comment type="similarity">
    <text evidence="2 9">Belongs to the membrane fusion protein (MFP) (TC 8.A.1) family.</text>
</comment>
<proteinExistence type="inferred from homology"/>
<keyword evidence="4 9" id="KW-1003">Cell membrane</keyword>
<keyword evidence="6" id="KW-0812">Transmembrane</keyword>
<evidence type="ECO:0000256" key="6">
    <source>
        <dbReference type="ARBA" id="ARBA00022692"/>
    </source>
</evidence>
<evidence type="ECO:0000313" key="12">
    <source>
        <dbReference type="EMBL" id="GGD37285.1"/>
    </source>
</evidence>
<gene>
    <name evidence="12" type="ORF">GCM10011358_21320</name>
</gene>
<dbReference type="Gene3D" id="2.40.50.100">
    <property type="match status" value="1"/>
</dbReference>
<protein>
    <recommendedName>
        <fullName evidence="9">Membrane fusion protein (MFP) family protein</fullName>
    </recommendedName>
</protein>
<dbReference type="Proteomes" id="UP000617355">
    <property type="component" value="Unassembled WGS sequence"/>
</dbReference>
<dbReference type="PANTHER" id="PTHR30386">
    <property type="entry name" value="MEMBRANE FUSION SUBUNIT OF EMRAB-TOLC MULTIDRUG EFFLUX PUMP"/>
    <property type="match status" value="1"/>
</dbReference>
<organism evidence="12 13">
    <name type="scientific">Sinisalibacter lacisalsi</name>
    <dbReference type="NCBI Taxonomy" id="1526570"/>
    <lineage>
        <taxon>Bacteria</taxon>
        <taxon>Pseudomonadati</taxon>
        <taxon>Pseudomonadota</taxon>
        <taxon>Alphaproteobacteria</taxon>
        <taxon>Rhodobacterales</taxon>
        <taxon>Roseobacteraceae</taxon>
        <taxon>Sinisalibacter</taxon>
    </lineage>
</organism>
<dbReference type="InterPro" id="IPR011055">
    <property type="entry name" value="Dup_hybrid_motif"/>
</dbReference>
<dbReference type="InterPro" id="IPR058982">
    <property type="entry name" value="Beta-barrel_AprE"/>
</dbReference>
<accession>A0ABQ1QMV9</accession>
<name>A0ABQ1QMV9_9RHOB</name>
<keyword evidence="5 9" id="KW-0997">Cell inner membrane</keyword>
<keyword evidence="7" id="KW-1133">Transmembrane helix</keyword>